<proteinExistence type="predicted"/>
<protein>
    <submittedName>
        <fullName evidence="2">Uncharacterized protein</fullName>
    </submittedName>
</protein>
<accession>K0SKP1</accession>
<evidence type="ECO:0000256" key="1">
    <source>
        <dbReference type="SAM" id="MobiDB-lite"/>
    </source>
</evidence>
<comment type="caution">
    <text evidence="2">The sequence shown here is derived from an EMBL/GenBank/DDBJ whole genome shotgun (WGS) entry which is preliminary data.</text>
</comment>
<dbReference type="EMBL" id="AGNL01023813">
    <property type="protein sequence ID" value="EJK59022.1"/>
    <property type="molecule type" value="Genomic_DNA"/>
</dbReference>
<gene>
    <name evidence="2" type="ORF">THAOC_20810</name>
</gene>
<evidence type="ECO:0000313" key="2">
    <source>
        <dbReference type="EMBL" id="EJK59022.1"/>
    </source>
</evidence>
<feature type="non-terminal residue" evidence="2">
    <location>
        <position position="225"/>
    </location>
</feature>
<dbReference type="AlphaFoldDB" id="K0SKP1"/>
<evidence type="ECO:0000313" key="3">
    <source>
        <dbReference type="Proteomes" id="UP000266841"/>
    </source>
</evidence>
<reference evidence="2 3" key="1">
    <citation type="journal article" date="2012" name="Genome Biol.">
        <title>Genome and low-iron response of an oceanic diatom adapted to chronic iron limitation.</title>
        <authorList>
            <person name="Lommer M."/>
            <person name="Specht M."/>
            <person name="Roy A.S."/>
            <person name="Kraemer L."/>
            <person name="Andreson R."/>
            <person name="Gutowska M.A."/>
            <person name="Wolf J."/>
            <person name="Bergner S.V."/>
            <person name="Schilhabel M.B."/>
            <person name="Klostermeier U.C."/>
            <person name="Beiko R.G."/>
            <person name="Rosenstiel P."/>
            <person name="Hippler M."/>
            <person name="Laroche J."/>
        </authorList>
    </citation>
    <scope>NUCLEOTIDE SEQUENCE [LARGE SCALE GENOMIC DNA]</scope>
    <source>
        <strain evidence="2 3">CCMP1005</strain>
    </source>
</reference>
<name>K0SKP1_THAOC</name>
<dbReference type="Proteomes" id="UP000266841">
    <property type="component" value="Unassembled WGS sequence"/>
</dbReference>
<organism evidence="2 3">
    <name type="scientific">Thalassiosira oceanica</name>
    <name type="common">Marine diatom</name>
    <dbReference type="NCBI Taxonomy" id="159749"/>
    <lineage>
        <taxon>Eukaryota</taxon>
        <taxon>Sar</taxon>
        <taxon>Stramenopiles</taxon>
        <taxon>Ochrophyta</taxon>
        <taxon>Bacillariophyta</taxon>
        <taxon>Coscinodiscophyceae</taxon>
        <taxon>Thalassiosirophycidae</taxon>
        <taxon>Thalassiosirales</taxon>
        <taxon>Thalassiosiraceae</taxon>
        <taxon>Thalassiosira</taxon>
    </lineage>
</organism>
<keyword evidence="3" id="KW-1185">Reference proteome</keyword>
<sequence>MFAPRLPPNLSSLLVLWGPRKWRTAATAGLTHLPQPYHLNRARPSRSIHPQSLLSQRVRLSRLRPPMTMIPSIGTPPMTMILSVGTPFSWPTPAPPCEGSTPNFEDEFGADCAFYEIVDQPGCPLYGDYFGGPMGTARENCCYCQMEVPSSSPTLTNQPTTATRAPTLPNSTPTIDDDFMQWFGGASSEPPCEGNTPGWVDSFGDGCWYYEMFDAPGLPGTEGGP</sequence>
<feature type="region of interest" description="Disordered" evidence="1">
    <location>
        <begin position="153"/>
        <end position="172"/>
    </location>
</feature>